<evidence type="ECO:0000256" key="10">
    <source>
        <dbReference type="ARBA" id="ARBA00022840"/>
    </source>
</evidence>
<dbReference type="SMART" id="SM00091">
    <property type="entry name" value="PAS"/>
    <property type="match status" value="1"/>
</dbReference>
<keyword evidence="6 14" id="KW-0597">Phosphoprotein</keyword>
<dbReference type="SUPFAM" id="SSF55785">
    <property type="entry name" value="PYP-like sensor domain (PAS domain)"/>
    <property type="match status" value="1"/>
</dbReference>
<dbReference type="EC" id="2.7.13.3" evidence="3"/>
<dbReference type="Pfam" id="PF00512">
    <property type="entry name" value="HisKA"/>
    <property type="match status" value="1"/>
</dbReference>
<keyword evidence="8 15" id="KW-0812">Transmembrane</keyword>
<dbReference type="Pfam" id="PF13426">
    <property type="entry name" value="PAS_9"/>
    <property type="match status" value="1"/>
</dbReference>
<dbReference type="PANTHER" id="PTHR43047:SF64">
    <property type="entry name" value="HISTIDINE KINASE CONTAINING CHEY-HOMOLOGOUS RECEIVER DOMAIN AND PAS DOMAIN-RELATED"/>
    <property type="match status" value="1"/>
</dbReference>
<evidence type="ECO:0000256" key="13">
    <source>
        <dbReference type="ARBA" id="ARBA00023136"/>
    </source>
</evidence>
<dbReference type="PROSITE" id="PS50109">
    <property type="entry name" value="HIS_KIN"/>
    <property type="match status" value="1"/>
</dbReference>
<dbReference type="InterPro" id="IPR036890">
    <property type="entry name" value="HATPase_C_sf"/>
</dbReference>
<evidence type="ECO:0000256" key="7">
    <source>
        <dbReference type="ARBA" id="ARBA00022679"/>
    </source>
</evidence>
<dbReference type="InterPro" id="IPR001789">
    <property type="entry name" value="Sig_transdc_resp-reg_receiver"/>
</dbReference>
<dbReference type="Gene3D" id="3.40.50.2300">
    <property type="match status" value="1"/>
</dbReference>
<dbReference type="CDD" id="cd00130">
    <property type="entry name" value="PAS"/>
    <property type="match status" value="1"/>
</dbReference>
<comment type="subcellular location">
    <subcellularLocation>
        <location evidence="2">Cell inner membrane</location>
        <topology evidence="2">Multi-pass membrane protein</topology>
    </subcellularLocation>
</comment>
<evidence type="ECO:0000313" key="20">
    <source>
        <dbReference type="EMBL" id="SPJ30491.1"/>
    </source>
</evidence>
<evidence type="ECO:0000256" key="8">
    <source>
        <dbReference type="ARBA" id="ARBA00022692"/>
    </source>
</evidence>
<organism evidence="20 21">
    <name type="scientific">Falsiruegeria mediterranea M17</name>
    <dbReference type="NCBI Taxonomy" id="1200281"/>
    <lineage>
        <taxon>Bacteria</taxon>
        <taxon>Pseudomonadati</taxon>
        <taxon>Pseudomonadota</taxon>
        <taxon>Alphaproteobacteria</taxon>
        <taxon>Rhodobacterales</taxon>
        <taxon>Roseobacteraceae</taxon>
        <taxon>Falsiruegeria</taxon>
    </lineage>
</organism>
<dbReference type="AlphaFoldDB" id="A0A2R8CDK5"/>
<feature type="transmembrane region" description="Helical" evidence="15">
    <location>
        <begin position="177"/>
        <end position="199"/>
    </location>
</feature>
<dbReference type="CDD" id="cd17546">
    <property type="entry name" value="REC_hyHK_CKI1_RcsC-like"/>
    <property type="match status" value="1"/>
</dbReference>
<evidence type="ECO:0000256" key="9">
    <source>
        <dbReference type="ARBA" id="ARBA00022777"/>
    </source>
</evidence>
<feature type="domain" description="PAS" evidence="18">
    <location>
        <begin position="215"/>
        <end position="286"/>
    </location>
</feature>
<dbReference type="InterPro" id="IPR035965">
    <property type="entry name" value="PAS-like_dom_sf"/>
</dbReference>
<dbReference type="Gene3D" id="1.10.287.130">
    <property type="match status" value="1"/>
</dbReference>
<feature type="domain" description="Response regulatory" evidence="17">
    <location>
        <begin position="604"/>
        <end position="721"/>
    </location>
</feature>
<evidence type="ECO:0000313" key="21">
    <source>
        <dbReference type="Proteomes" id="UP000244898"/>
    </source>
</evidence>
<dbReference type="Gene3D" id="1.20.120.160">
    <property type="entry name" value="HPT domain"/>
    <property type="match status" value="1"/>
</dbReference>
<dbReference type="GO" id="GO:0005886">
    <property type="term" value="C:plasma membrane"/>
    <property type="evidence" value="ECO:0007669"/>
    <property type="project" value="UniProtKB-SubCell"/>
</dbReference>
<feature type="domain" description="PAC" evidence="19">
    <location>
        <begin position="294"/>
        <end position="344"/>
    </location>
</feature>
<feature type="transmembrane region" description="Helical" evidence="15">
    <location>
        <begin position="12"/>
        <end position="33"/>
    </location>
</feature>
<dbReference type="PROSITE" id="PS50110">
    <property type="entry name" value="RESPONSE_REGULATORY"/>
    <property type="match status" value="1"/>
</dbReference>
<dbReference type="GO" id="GO:0000155">
    <property type="term" value="F:phosphorelay sensor kinase activity"/>
    <property type="evidence" value="ECO:0007669"/>
    <property type="project" value="InterPro"/>
</dbReference>
<accession>A0A2R8CDK5</accession>
<evidence type="ECO:0000256" key="14">
    <source>
        <dbReference type="PROSITE-ProRule" id="PRU00169"/>
    </source>
</evidence>
<dbReference type="InterPro" id="IPR036641">
    <property type="entry name" value="HPT_dom_sf"/>
</dbReference>
<dbReference type="SUPFAM" id="SSF47384">
    <property type="entry name" value="Homodimeric domain of signal transducing histidine kinase"/>
    <property type="match status" value="1"/>
</dbReference>
<evidence type="ECO:0000256" key="4">
    <source>
        <dbReference type="ARBA" id="ARBA00022475"/>
    </source>
</evidence>
<dbReference type="EMBL" id="ONZG01000011">
    <property type="protein sequence ID" value="SPJ30491.1"/>
    <property type="molecule type" value="Genomic_DNA"/>
</dbReference>
<dbReference type="SMART" id="SM00448">
    <property type="entry name" value="REC"/>
    <property type="match status" value="1"/>
</dbReference>
<evidence type="ECO:0000256" key="15">
    <source>
        <dbReference type="SAM" id="Phobius"/>
    </source>
</evidence>
<keyword evidence="10" id="KW-0067">ATP-binding</keyword>
<dbReference type="SMART" id="SM00388">
    <property type="entry name" value="HisKA"/>
    <property type="match status" value="1"/>
</dbReference>
<dbReference type="InterPro" id="IPR004358">
    <property type="entry name" value="Sig_transdc_His_kin-like_C"/>
</dbReference>
<dbReference type="InterPro" id="IPR008207">
    <property type="entry name" value="Sig_transdc_His_kin_Hpt_dom"/>
</dbReference>
<reference evidence="21" key="1">
    <citation type="submission" date="2018-03" db="EMBL/GenBank/DDBJ databases">
        <authorList>
            <person name="Rodrigo-Torres L."/>
            <person name="Arahal R. D."/>
            <person name="Lucena T."/>
        </authorList>
    </citation>
    <scope>NUCLEOTIDE SEQUENCE [LARGE SCALE GENOMIC DNA]</scope>
    <source>
        <strain evidence="21">CECT 7615</strain>
    </source>
</reference>
<name>A0A2R8CDK5_9RHOB</name>
<evidence type="ECO:0000259" key="17">
    <source>
        <dbReference type="PROSITE" id="PS50110"/>
    </source>
</evidence>
<dbReference type="InterPro" id="IPR011006">
    <property type="entry name" value="CheY-like_superfamily"/>
</dbReference>
<keyword evidence="21" id="KW-1185">Reference proteome</keyword>
<dbReference type="SUPFAM" id="SSF55874">
    <property type="entry name" value="ATPase domain of HSP90 chaperone/DNA topoisomerase II/histidine kinase"/>
    <property type="match status" value="1"/>
</dbReference>
<dbReference type="PROSITE" id="PS50112">
    <property type="entry name" value="PAS"/>
    <property type="match status" value="1"/>
</dbReference>
<feature type="modified residue" description="4-aspartylphosphate" evidence="14">
    <location>
        <position position="653"/>
    </location>
</feature>
<dbReference type="Pfam" id="PF00072">
    <property type="entry name" value="Response_reg"/>
    <property type="match status" value="1"/>
</dbReference>
<keyword evidence="4" id="KW-1003">Cell membrane</keyword>
<gene>
    <name evidence="20" type="primary">luxQ_3</name>
    <name evidence="20" type="ORF">TRM7615_04025</name>
</gene>
<evidence type="ECO:0000256" key="1">
    <source>
        <dbReference type="ARBA" id="ARBA00000085"/>
    </source>
</evidence>
<protein>
    <recommendedName>
        <fullName evidence="3">histidine kinase</fullName>
        <ecNumber evidence="3">2.7.13.3</ecNumber>
    </recommendedName>
</protein>
<evidence type="ECO:0000256" key="6">
    <source>
        <dbReference type="ARBA" id="ARBA00022553"/>
    </source>
</evidence>
<dbReference type="Gene3D" id="3.30.565.10">
    <property type="entry name" value="Histidine kinase-like ATPase, C-terminal domain"/>
    <property type="match status" value="1"/>
</dbReference>
<dbReference type="InterPro" id="IPR003661">
    <property type="entry name" value="HisK_dim/P_dom"/>
</dbReference>
<proteinExistence type="predicted"/>
<dbReference type="CDD" id="cd00082">
    <property type="entry name" value="HisKA"/>
    <property type="match status" value="1"/>
</dbReference>
<dbReference type="SUPFAM" id="SSF47226">
    <property type="entry name" value="Histidine-containing phosphotransfer domain, HPT domain"/>
    <property type="match status" value="1"/>
</dbReference>
<evidence type="ECO:0000256" key="2">
    <source>
        <dbReference type="ARBA" id="ARBA00004429"/>
    </source>
</evidence>
<sequence>MKPQSISGWRLAIITAVLVISGAVVIVLGRAVFSDLEALSTARNDDVSWNVSQLEVELLKLQNETLNVMQLPSSDLVSFRKRYDIFYSRFSSLSQGRLFRSLRERPGAQSVLDAANGFLDRNTPLVDGADDVLRNDLSGIYDELTELHPQIRELALIGIEHYAENETMRRDQLSKTLIRLAAAVLVLIFVLTVTTFVLLKLFRRGERFSHENAIMRSRFEAAVNSSLDAVLVVNTKGQIIEFNGSAEAVFGYTRSQAINGDMADLIVPPHMREMHLKGMQRFLDTNEKKVIGAGRIRLEGMRKSGEIFPVELSISLAETDGERVFVSFLRDITQEIEAEQDLRTARDKAQESERAKSDLLTVMSHEMRTPLNGILGSLSLIDQTNLTDRQKRHLNSIAVSGELLLSHVNDVLHLSSLTAENALPEQSLFDLSALTNDVAESLLANAQARNCDLQVNVLSDLPRLVRGHRTSLQQCLINLVGNAIKFTSDGTVLIEVEKLHADDQYEIRVSDTGVGIAPKNLSRIFEEFVTIDSAFSRENAGTGLGLAITKRLVEGMGGEIEVDSVLGQGSLFTLRIPLGDAATQIDHVQGGQTLPRALPSNGLRVLVVDDNEINRLILADMLHDMNCEVTQAADGYEAIKATQKQAFDLLLLDISMPGIDGMETLERIHAQGADWTQVPAIAVTAHASKKDHETIMQANFSSLLVKPVDMGQLKASLIGVLQKDLPHVQTMARNSTAQDFIARFGDATYERHLHDLKSGVSELLEQLPWDGAVSADAQQQAHKLAGTAAILGLPTLTELLQTVEICDAEAWAEEQDRLRANLQDALRQP</sequence>
<dbReference type="InterPro" id="IPR003594">
    <property type="entry name" value="HATPase_dom"/>
</dbReference>
<dbReference type="PANTHER" id="PTHR43047">
    <property type="entry name" value="TWO-COMPONENT HISTIDINE PROTEIN KINASE"/>
    <property type="match status" value="1"/>
</dbReference>
<evidence type="ECO:0000259" key="19">
    <source>
        <dbReference type="PROSITE" id="PS50113"/>
    </source>
</evidence>
<dbReference type="NCBIfam" id="TIGR00229">
    <property type="entry name" value="sensory_box"/>
    <property type="match status" value="1"/>
</dbReference>
<dbReference type="PROSITE" id="PS50113">
    <property type="entry name" value="PAC"/>
    <property type="match status" value="1"/>
</dbReference>
<dbReference type="SUPFAM" id="SSF52172">
    <property type="entry name" value="CheY-like"/>
    <property type="match status" value="1"/>
</dbReference>
<dbReference type="InterPro" id="IPR000700">
    <property type="entry name" value="PAS-assoc_C"/>
</dbReference>
<evidence type="ECO:0000256" key="12">
    <source>
        <dbReference type="ARBA" id="ARBA00023012"/>
    </source>
</evidence>
<keyword evidence="10" id="KW-0547">Nucleotide-binding</keyword>
<keyword evidence="11 15" id="KW-1133">Transmembrane helix</keyword>
<dbReference type="InterPro" id="IPR036097">
    <property type="entry name" value="HisK_dim/P_sf"/>
</dbReference>
<evidence type="ECO:0000259" key="16">
    <source>
        <dbReference type="PROSITE" id="PS50109"/>
    </source>
</evidence>
<dbReference type="CDD" id="cd16922">
    <property type="entry name" value="HATPase_EvgS-ArcB-TorS-like"/>
    <property type="match status" value="1"/>
</dbReference>
<dbReference type="Pfam" id="PF02518">
    <property type="entry name" value="HATPase_c"/>
    <property type="match status" value="1"/>
</dbReference>
<dbReference type="SMART" id="SM00387">
    <property type="entry name" value="HATPase_c"/>
    <property type="match status" value="1"/>
</dbReference>
<evidence type="ECO:0000256" key="3">
    <source>
        <dbReference type="ARBA" id="ARBA00012438"/>
    </source>
</evidence>
<keyword evidence="7 20" id="KW-0808">Transferase</keyword>
<evidence type="ECO:0000256" key="11">
    <source>
        <dbReference type="ARBA" id="ARBA00022989"/>
    </source>
</evidence>
<dbReference type="FunFam" id="3.30.565.10:FF:000010">
    <property type="entry name" value="Sensor histidine kinase RcsC"/>
    <property type="match status" value="1"/>
</dbReference>
<keyword evidence="12" id="KW-0902">Two-component regulatory system</keyword>
<dbReference type="Gene3D" id="3.30.450.20">
    <property type="entry name" value="PAS domain"/>
    <property type="match status" value="1"/>
</dbReference>
<dbReference type="Pfam" id="PF01627">
    <property type="entry name" value="Hpt"/>
    <property type="match status" value="1"/>
</dbReference>
<dbReference type="InterPro" id="IPR005467">
    <property type="entry name" value="His_kinase_dom"/>
</dbReference>
<feature type="domain" description="Histidine kinase" evidence="16">
    <location>
        <begin position="362"/>
        <end position="580"/>
    </location>
</feature>
<keyword evidence="13 15" id="KW-0472">Membrane</keyword>
<evidence type="ECO:0000259" key="18">
    <source>
        <dbReference type="PROSITE" id="PS50112"/>
    </source>
</evidence>
<dbReference type="Proteomes" id="UP000244898">
    <property type="component" value="Unassembled WGS sequence"/>
</dbReference>
<keyword evidence="9 20" id="KW-0418">Kinase</keyword>
<evidence type="ECO:0000256" key="5">
    <source>
        <dbReference type="ARBA" id="ARBA00022519"/>
    </source>
</evidence>
<dbReference type="PRINTS" id="PR00344">
    <property type="entry name" value="BCTRLSENSOR"/>
</dbReference>
<comment type="catalytic activity">
    <reaction evidence="1">
        <text>ATP + protein L-histidine = ADP + protein N-phospho-L-histidine.</text>
        <dbReference type="EC" id="2.7.13.3"/>
    </reaction>
</comment>
<dbReference type="InterPro" id="IPR000014">
    <property type="entry name" value="PAS"/>
</dbReference>
<keyword evidence="5" id="KW-0997">Cell inner membrane</keyword>